<comment type="caution">
    <text evidence="2">The sequence shown here is derived from an EMBL/GenBank/DDBJ whole genome shotgun (WGS) entry which is preliminary data.</text>
</comment>
<dbReference type="AlphaFoldDB" id="A0AAN6ZS61"/>
<reference evidence="2" key="1">
    <citation type="journal article" date="2023" name="Mol. Phylogenet. Evol.">
        <title>Genome-scale phylogeny and comparative genomics of the fungal order Sordariales.</title>
        <authorList>
            <person name="Hensen N."/>
            <person name="Bonometti L."/>
            <person name="Westerberg I."/>
            <person name="Brannstrom I.O."/>
            <person name="Guillou S."/>
            <person name="Cros-Aarteil S."/>
            <person name="Calhoun S."/>
            <person name="Haridas S."/>
            <person name="Kuo A."/>
            <person name="Mondo S."/>
            <person name="Pangilinan J."/>
            <person name="Riley R."/>
            <person name="LaButti K."/>
            <person name="Andreopoulos B."/>
            <person name="Lipzen A."/>
            <person name="Chen C."/>
            <person name="Yan M."/>
            <person name="Daum C."/>
            <person name="Ng V."/>
            <person name="Clum A."/>
            <person name="Steindorff A."/>
            <person name="Ohm R.A."/>
            <person name="Martin F."/>
            <person name="Silar P."/>
            <person name="Natvig D.O."/>
            <person name="Lalanne C."/>
            <person name="Gautier V."/>
            <person name="Ament-Velasquez S.L."/>
            <person name="Kruys A."/>
            <person name="Hutchinson M.I."/>
            <person name="Powell A.J."/>
            <person name="Barry K."/>
            <person name="Miller A.N."/>
            <person name="Grigoriev I.V."/>
            <person name="Debuchy R."/>
            <person name="Gladieux P."/>
            <person name="Hiltunen Thoren M."/>
            <person name="Johannesson H."/>
        </authorList>
    </citation>
    <scope>NUCLEOTIDE SEQUENCE</scope>
    <source>
        <strain evidence="2">CBS 538.74</strain>
    </source>
</reference>
<keyword evidence="1" id="KW-0732">Signal</keyword>
<accession>A0AAN6ZS61</accession>
<evidence type="ECO:0000313" key="2">
    <source>
        <dbReference type="EMBL" id="KAK4149870.1"/>
    </source>
</evidence>
<gene>
    <name evidence="2" type="ORF">C8A00DRAFT_18496</name>
</gene>
<protein>
    <recommendedName>
        <fullName evidence="4">Secreted protein</fullName>
    </recommendedName>
</protein>
<name>A0AAN6ZS61_9PEZI</name>
<evidence type="ECO:0000313" key="3">
    <source>
        <dbReference type="Proteomes" id="UP001302745"/>
    </source>
</evidence>
<feature type="signal peptide" evidence="1">
    <location>
        <begin position="1"/>
        <end position="18"/>
    </location>
</feature>
<proteinExistence type="predicted"/>
<dbReference type="EMBL" id="MU857116">
    <property type="protein sequence ID" value="KAK4149870.1"/>
    <property type="molecule type" value="Genomic_DNA"/>
</dbReference>
<evidence type="ECO:0008006" key="4">
    <source>
        <dbReference type="Google" id="ProtNLM"/>
    </source>
</evidence>
<reference evidence="2" key="2">
    <citation type="submission" date="2023-05" db="EMBL/GenBank/DDBJ databases">
        <authorList>
            <consortium name="Lawrence Berkeley National Laboratory"/>
            <person name="Steindorff A."/>
            <person name="Hensen N."/>
            <person name="Bonometti L."/>
            <person name="Westerberg I."/>
            <person name="Brannstrom I.O."/>
            <person name="Guillou S."/>
            <person name="Cros-Aarteil S."/>
            <person name="Calhoun S."/>
            <person name="Haridas S."/>
            <person name="Kuo A."/>
            <person name="Mondo S."/>
            <person name="Pangilinan J."/>
            <person name="Riley R."/>
            <person name="Labutti K."/>
            <person name="Andreopoulos B."/>
            <person name="Lipzen A."/>
            <person name="Chen C."/>
            <person name="Yanf M."/>
            <person name="Daum C."/>
            <person name="Ng V."/>
            <person name="Clum A."/>
            <person name="Ohm R."/>
            <person name="Martin F."/>
            <person name="Silar P."/>
            <person name="Natvig D."/>
            <person name="Lalanne C."/>
            <person name="Gautier V."/>
            <person name="Ament-Velasquez S.L."/>
            <person name="Kruys A."/>
            <person name="Hutchinson M.I."/>
            <person name="Powell A.J."/>
            <person name="Barry K."/>
            <person name="Miller A.N."/>
            <person name="Grigoriev I.V."/>
            <person name="Debuchy R."/>
            <person name="Gladieux P."/>
            <person name="Thoren M.H."/>
            <person name="Johannesson H."/>
        </authorList>
    </citation>
    <scope>NUCLEOTIDE SEQUENCE</scope>
    <source>
        <strain evidence="2">CBS 538.74</strain>
    </source>
</reference>
<sequence length="115" mass="13105">MRLPTLAVLAPLVTLAVADYMEVNTFCNSFACTSHSGRWHSGYGTYSIDANEGCRDPPDVPGMYRICMDWKSGRGHFLFDRQAKRCLRKTEDKPYRCDDPGWCTRSVWSEVACAW</sequence>
<feature type="chain" id="PRO_5042850447" description="Secreted protein" evidence="1">
    <location>
        <begin position="19"/>
        <end position="115"/>
    </location>
</feature>
<dbReference type="Proteomes" id="UP001302745">
    <property type="component" value="Unassembled WGS sequence"/>
</dbReference>
<keyword evidence="3" id="KW-1185">Reference proteome</keyword>
<evidence type="ECO:0000256" key="1">
    <source>
        <dbReference type="SAM" id="SignalP"/>
    </source>
</evidence>
<organism evidence="2 3">
    <name type="scientific">Chaetomidium leptoderma</name>
    <dbReference type="NCBI Taxonomy" id="669021"/>
    <lineage>
        <taxon>Eukaryota</taxon>
        <taxon>Fungi</taxon>
        <taxon>Dikarya</taxon>
        <taxon>Ascomycota</taxon>
        <taxon>Pezizomycotina</taxon>
        <taxon>Sordariomycetes</taxon>
        <taxon>Sordariomycetidae</taxon>
        <taxon>Sordariales</taxon>
        <taxon>Chaetomiaceae</taxon>
        <taxon>Chaetomidium</taxon>
    </lineage>
</organism>